<feature type="region of interest" description="Disordered" evidence="1">
    <location>
        <begin position="23"/>
        <end position="89"/>
    </location>
</feature>
<accession>A0ABP9H8A6</accession>
<protein>
    <recommendedName>
        <fullName evidence="5">VCBS repeat protein</fullName>
    </recommendedName>
</protein>
<evidence type="ECO:0000256" key="1">
    <source>
        <dbReference type="SAM" id="MobiDB-lite"/>
    </source>
</evidence>
<reference evidence="4" key="1">
    <citation type="journal article" date="2019" name="Int. J. Syst. Evol. Microbiol.">
        <title>The Global Catalogue of Microorganisms (GCM) 10K type strain sequencing project: providing services to taxonomists for standard genome sequencing and annotation.</title>
        <authorList>
            <consortium name="The Broad Institute Genomics Platform"/>
            <consortium name="The Broad Institute Genome Sequencing Center for Infectious Disease"/>
            <person name="Wu L."/>
            <person name="Ma J."/>
        </authorList>
    </citation>
    <scope>NUCLEOTIDE SEQUENCE [LARGE SCALE GENOMIC DNA]</scope>
    <source>
        <strain evidence="4">JCM 18126</strain>
    </source>
</reference>
<keyword evidence="4" id="KW-1185">Reference proteome</keyword>
<evidence type="ECO:0000313" key="3">
    <source>
        <dbReference type="EMBL" id="GAA4963764.1"/>
    </source>
</evidence>
<evidence type="ECO:0008006" key="5">
    <source>
        <dbReference type="Google" id="ProtNLM"/>
    </source>
</evidence>
<dbReference type="EMBL" id="BAABIL010000040">
    <property type="protein sequence ID" value="GAA4963764.1"/>
    <property type="molecule type" value="Genomic_DNA"/>
</dbReference>
<dbReference type="PROSITE" id="PS51257">
    <property type="entry name" value="PROKAR_LIPOPROTEIN"/>
    <property type="match status" value="1"/>
</dbReference>
<gene>
    <name evidence="3" type="ORF">GCM10023225_03790</name>
</gene>
<organism evidence="3 4">
    <name type="scientific">Kineococcus glutinatus</name>
    <dbReference type="NCBI Taxonomy" id="1070872"/>
    <lineage>
        <taxon>Bacteria</taxon>
        <taxon>Bacillati</taxon>
        <taxon>Actinomycetota</taxon>
        <taxon>Actinomycetes</taxon>
        <taxon>Kineosporiales</taxon>
        <taxon>Kineosporiaceae</taxon>
        <taxon>Kineococcus</taxon>
    </lineage>
</organism>
<dbReference type="Proteomes" id="UP001501195">
    <property type="component" value="Unassembled WGS sequence"/>
</dbReference>
<dbReference type="RefSeq" id="WP_345710620.1">
    <property type="nucleotide sequence ID" value="NZ_BAABIL010000040.1"/>
</dbReference>
<sequence>MPVRPSRPPLAAACLTAVLAVAGCSGGPDRPEETAAATAPPVATATPTSGTTPGSTPAGTTSGTGAPGTGAPGPTPGGPTPGGTPAAGGLTERALRAAPVPAMCDRPGGDLVDGELPGLPAEEGFTRLGEVALGDLDGDGADEAVALVSCNGGGNAVFTTVFVYDTGPRVVGTLDPLDGEPPQRAGGLLYDDVSISEGTVAVTAADSDGEDPECCPTRHLGAAFTLTGGRIQRLAADPPGTADHLGIDGWGPLRVGDTYGRVSLRTGWPVHVDHVDGYDPEDSCSYVGLGDQQDAYGLGHDQRVASVVVTTRGISTPSGAQVGDGEQQVVDTYADPDVDVVVERVPNLYGTVDDLVVSAGSRGRVLRFVFDEDRRVVQVHAGEREFAMAPEGCL</sequence>
<keyword evidence="2" id="KW-0732">Signal</keyword>
<evidence type="ECO:0000256" key="2">
    <source>
        <dbReference type="SAM" id="SignalP"/>
    </source>
</evidence>
<feature type="chain" id="PRO_5046971483" description="VCBS repeat protein" evidence="2">
    <location>
        <begin position="23"/>
        <end position="394"/>
    </location>
</feature>
<proteinExistence type="predicted"/>
<evidence type="ECO:0000313" key="4">
    <source>
        <dbReference type="Proteomes" id="UP001501195"/>
    </source>
</evidence>
<feature type="compositionally biased region" description="Low complexity" evidence="1">
    <location>
        <begin position="34"/>
        <end position="64"/>
    </location>
</feature>
<comment type="caution">
    <text evidence="3">The sequence shown here is derived from an EMBL/GenBank/DDBJ whole genome shotgun (WGS) entry which is preliminary data.</text>
</comment>
<feature type="signal peptide" evidence="2">
    <location>
        <begin position="1"/>
        <end position="22"/>
    </location>
</feature>
<name>A0ABP9H8A6_9ACTN</name>